<reference evidence="2 3" key="1">
    <citation type="submission" date="2020-08" db="EMBL/GenBank/DDBJ databases">
        <title>Oceanospirillum sp. nov. isolated from marine sediment.</title>
        <authorList>
            <person name="Ji X."/>
        </authorList>
    </citation>
    <scope>NUCLEOTIDE SEQUENCE [LARGE SCALE GENOMIC DNA]</scope>
    <source>
        <strain evidence="2 3">D5</strain>
    </source>
</reference>
<dbReference type="InterPro" id="IPR017880">
    <property type="entry name" value="KilA_N"/>
</dbReference>
<evidence type="ECO:0000313" key="3">
    <source>
        <dbReference type="Proteomes" id="UP000565262"/>
    </source>
</evidence>
<comment type="caution">
    <text evidence="2">The sequence shown here is derived from an EMBL/GenBank/DDBJ whole genome shotgun (WGS) entry which is preliminary data.</text>
</comment>
<protein>
    <submittedName>
        <fullName evidence="2">KilA-N domain-containing protein</fullName>
    </submittedName>
</protein>
<dbReference type="InterPro" id="IPR018004">
    <property type="entry name" value="KilA/APSES_HTH"/>
</dbReference>
<name>A0A839IZ64_9GAMM</name>
<feature type="domain" description="KilA-N" evidence="1">
    <location>
        <begin position="1"/>
        <end position="97"/>
    </location>
</feature>
<dbReference type="EMBL" id="JACJFM010000052">
    <property type="protein sequence ID" value="MBB1489396.1"/>
    <property type="molecule type" value="Genomic_DNA"/>
</dbReference>
<keyword evidence="3" id="KW-1185">Reference proteome</keyword>
<accession>A0A839IZ64</accession>
<evidence type="ECO:0000259" key="1">
    <source>
        <dbReference type="PROSITE" id="PS51301"/>
    </source>
</evidence>
<dbReference type="RefSeq" id="WP_182811553.1">
    <property type="nucleotide sequence ID" value="NZ_JACJFM010000052.1"/>
</dbReference>
<organism evidence="2 3">
    <name type="scientific">Oceanospirillum sediminis</name>
    <dbReference type="NCBI Taxonomy" id="2760088"/>
    <lineage>
        <taxon>Bacteria</taxon>
        <taxon>Pseudomonadati</taxon>
        <taxon>Pseudomonadota</taxon>
        <taxon>Gammaproteobacteria</taxon>
        <taxon>Oceanospirillales</taxon>
        <taxon>Oceanospirillaceae</taxon>
        <taxon>Oceanospirillum</taxon>
    </lineage>
</organism>
<dbReference type="Proteomes" id="UP000565262">
    <property type="component" value="Unassembled WGS sequence"/>
</dbReference>
<dbReference type="Pfam" id="PF04383">
    <property type="entry name" value="KilA-N"/>
    <property type="match status" value="1"/>
</dbReference>
<dbReference type="PROSITE" id="PS51301">
    <property type="entry name" value="KILA_N"/>
    <property type="match status" value="1"/>
</dbReference>
<gene>
    <name evidence="2" type="ORF">H4O21_22555</name>
</gene>
<dbReference type="SMART" id="SM01252">
    <property type="entry name" value="KilA-N"/>
    <property type="match status" value="1"/>
</dbReference>
<sequence length="255" mass="29140">MAAHLVIFSHDIRSVDGLFSLNDLHKASGSLNKHSPRYWTSNEQTKELISEIEKDGIPSISKKPRLGTWVCKELVYAYAMWISAKFHLAVIRAFDQMVTQPQSDQAIGTNGMDILSSLVDGKISHLKGRERASAKARFWNQIHAGFDVRSGADIPEREFNNARQFISEYVLEGDYLPADQKQLPLKQAPEYEYKEFGKSYEDGQMILKEMKRLLPKEAHSLIGQMDAVLVHGWTVMDETLMRLNISQKMLTRWRG</sequence>
<dbReference type="AlphaFoldDB" id="A0A839IZ64"/>
<evidence type="ECO:0000313" key="2">
    <source>
        <dbReference type="EMBL" id="MBB1489396.1"/>
    </source>
</evidence>
<proteinExistence type="predicted"/>